<protein>
    <recommendedName>
        <fullName evidence="5">Sugar-binding protein</fullName>
    </recommendedName>
</protein>
<evidence type="ECO:0000256" key="2">
    <source>
        <dbReference type="SAM" id="Phobius"/>
    </source>
</evidence>
<reference evidence="3 4" key="1">
    <citation type="journal article" date="2017" name="BMC Genomics">
        <title>Comparative genomic and phylogenomic analyses of the Bifidobacteriaceae family.</title>
        <authorList>
            <person name="Lugli G.A."/>
            <person name="Milani C."/>
            <person name="Turroni F."/>
            <person name="Duranti S."/>
            <person name="Mancabelli L."/>
            <person name="Mangifesta M."/>
            <person name="Ferrario C."/>
            <person name="Modesto M."/>
            <person name="Mattarelli P."/>
            <person name="Jiri K."/>
            <person name="van Sinderen D."/>
            <person name="Ventura M."/>
        </authorList>
    </citation>
    <scope>NUCLEOTIDE SEQUENCE [LARGE SCALE GENOMIC DNA]</scope>
    <source>
        <strain evidence="3 4">DSM 100201</strain>
    </source>
</reference>
<feature type="region of interest" description="Disordered" evidence="1">
    <location>
        <begin position="186"/>
        <end position="259"/>
    </location>
</feature>
<feature type="compositionally biased region" description="Low complexity" evidence="1">
    <location>
        <begin position="239"/>
        <end position="250"/>
    </location>
</feature>
<feature type="compositionally biased region" description="Basic and acidic residues" evidence="1">
    <location>
        <begin position="15"/>
        <end position="25"/>
    </location>
</feature>
<evidence type="ECO:0000256" key="1">
    <source>
        <dbReference type="SAM" id="MobiDB-lite"/>
    </source>
</evidence>
<evidence type="ECO:0008006" key="5">
    <source>
        <dbReference type="Google" id="ProtNLM"/>
    </source>
</evidence>
<feature type="compositionally biased region" description="Low complexity" evidence="1">
    <location>
        <begin position="68"/>
        <end position="88"/>
    </location>
</feature>
<feature type="region of interest" description="Disordered" evidence="1">
    <location>
        <begin position="68"/>
        <end position="128"/>
    </location>
</feature>
<keyword evidence="2" id="KW-0812">Transmembrane</keyword>
<feature type="region of interest" description="Disordered" evidence="1">
    <location>
        <begin position="1"/>
        <end position="52"/>
    </location>
</feature>
<organism evidence="3 4">
    <name type="scientific">Bifidobacterium tissieri</name>
    <dbReference type="NCBI Taxonomy" id="1630162"/>
    <lineage>
        <taxon>Bacteria</taxon>
        <taxon>Bacillati</taxon>
        <taxon>Actinomycetota</taxon>
        <taxon>Actinomycetes</taxon>
        <taxon>Bifidobacteriales</taxon>
        <taxon>Bifidobacteriaceae</taxon>
        <taxon>Bifidobacterium</taxon>
    </lineage>
</organism>
<gene>
    <name evidence="3" type="ORF">BTIS_1461</name>
</gene>
<name>A0A261FE02_9BIFI</name>
<comment type="caution">
    <text evidence="3">The sequence shown here is derived from an EMBL/GenBank/DDBJ whole genome shotgun (WGS) entry which is preliminary data.</text>
</comment>
<dbReference type="RefSeq" id="WP_094664121.1">
    <property type="nucleotide sequence ID" value="NZ_MWWV01000009.1"/>
</dbReference>
<feature type="compositionally biased region" description="Low complexity" evidence="1">
    <location>
        <begin position="537"/>
        <end position="602"/>
    </location>
</feature>
<feature type="compositionally biased region" description="Low complexity" evidence="1">
    <location>
        <begin position="490"/>
        <end position="523"/>
    </location>
</feature>
<keyword evidence="2" id="KW-0472">Membrane</keyword>
<dbReference type="AlphaFoldDB" id="A0A261FE02"/>
<feature type="region of interest" description="Disordered" evidence="1">
    <location>
        <begin position="468"/>
        <end position="641"/>
    </location>
</feature>
<dbReference type="EMBL" id="MWWV01000009">
    <property type="protein sequence ID" value="OZG57367.1"/>
    <property type="molecule type" value="Genomic_DNA"/>
</dbReference>
<evidence type="ECO:0000313" key="4">
    <source>
        <dbReference type="Proteomes" id="UP000216444"/>
    </source>
</evidence>
<sequence length="641" mass="65586">MTGSNNTDFETDDTRDDKHKHDNGNDKGLAGTSDDSYDALSNWDIPDLSFPEPFDIASAASTITSDATTVLGTTNTPAAPATATPTTDTIDDAPDLTGATTTPSPVAESGATEVLRPVAQPSPAAEEPVFAPAAKHDIPDSMMPDLAADTTVIAPISQDATTKEATLEDFSTPIAAAGDVAEGATTPVAPAFTPSAPRAATNAGPVTDAVPESGSGNASSETVVMPKINVPAHSDQNESPSSATAASSNAGKGGNKRGAKQRRRLVRLVIAAIAAIVLVVAGVLVWKNVNDNRAHSTAMQDCATAVNDYDSATKKLKTAIKDAQDEAATAASDVSDATTVSKLKQVINDANVSGNVRDCRNSMPTAELRAAADANGKLISETDKAIANVNAAAKAVNTSKDSQTISTLKQQITALLPSAQTAYDTSDGVVDDVTRSALKTAIDNATTAEKKTNATAAELEKAKTALETATTNVKDSMPSEESSVGGGSGSSNSNGSSTRRRSNSSSNGSNSSNSGNSGQSTNRYSGNGYNRNQYSTGGNDSTDDLSNNSSNGTQQQPDTTQQQPGGGQQDQPQQTTPNQGGSNGQQGPQSGAGSNGQSSPAAVKVRVRVPCRAAHPRSPISSRSRGLPPAPTRRPDLRRAP</sequence>
<accession>A0A261FE02</accession>
<feature type="transmembrane region" description="Helical" evidence="2">
    <location>
        <begin position="265"/>
        <end position="286"/>
    </location>
</feature>
<keyword evidence="2" id="KW-1133">Transmembrane helix</keyword>
<keyword evidence="4" id="KW-1185">Reference proteome</keyword>
<dbReference type="Proteomes" id="UP000216444">
    <property type="component" value="Unassembled WGS sequence"/>
</dbReference>
<proteinExistence type="predicted"/>
<feature type="compositionally biased region" description="Polar residues" evidence="1">
    <location>
        <begin position="524"/>
        <end position="536"/>
    </location>
</feature>
<evidence type="ECO:0000313" key="3">
    <source>
        <dbReference type="EMBL" id="OZG57367.1"/>
    </source>
</evidence>